<dbReference type="InterPro" id="IPR027417">
    <property type="entry name" value="P-loop_NTPase"/>
</dbReference>
<feature type="non-terminal residue" evidence="4">
    <location>
        <position position="149"/>
    </location>
</feature>
<dbReference type="GO" id="GO:0005886">
    <property type="term" value="C:plasma membrane"/>
    <property type="evidence" value="ECO:0007669"/>
    <property type="project" value="TreeGrafter"/>
</dbReference>
<reference evidence="4" key="1">
    <citation type="submission" date="2018-05" db="EMBL/GenBank/DDBJ databases">
        <authorList>
            <person name="Lanie J.A."/>
            <person name="Ng W.-L."/>
            <person name="Kazmierczak K.M."/>
            <person name="Andrzejewski T.M."/>
            <person name="Davidsen T.M."/>
            <person name="Wayne K.J."/>
            <person name="Tettelin H."/>
            <person name="Glass J.I."/>
            <person name="Rusch D."/>
            <person name="Podicherti R."/>
            <person name="Tsui H.-C.T."/>
            <person name="Winkler M.E."/>
        </authorList>
    </citation>
    <scope>NUCLEOTIDE SEQUENCE</scope>
</reference>
<feature type="domain" description="SecA family profile" evidence="3">
    <location>
        <begin position="1"/>
        <end position="149"/>
    </location>
</feature>
<dbReference type="InterPro" id="IPR000185">
    <property type="entry name" value="SecA"/>
</dbReference>
<dbReference type="GO" id="GO:0006886">
    <property type="term" value="P:intracellular protein transport"/>
    <property type="evidence" value="ECO:0007669"/>
    <property type="project" value="InterPro"/>
</dbReference>
<keyword evidence="1" id="KW-0813">Transport</keyword>
<dbReference type="AlphaFoldDB" id="A0A381V279"/>
<gene>
    <name evidence="4" type="ORF">METZ01_LOCUS87309</name>
</gene>
<protein>
    <recommendedName>
        <fullName evidence="3">SecA family profile domain-containing protein</fullName>
    </recommendedName>
</protein>
<dbReference type="SMART" id="SM00957">
    <property type="entry name" value="SecA_DEAD"/>
    <property type="match status" value="1"/>
</dbReference>
<proteinExistence type="predicted"/>
<evidence type="ECO:0000256" key="1">
    <source>
        <dbReference type="ARBA" id="ARBA00022927"/>
    </source>
</evidence>
<dbReference type="GO" id="GO:0005524">
    <property type="term" value="F:ATP binding"/>
    <property type="evidence" value="ECO:0007669"/>
    <property type="project" value="InterPro"/>
</dbReference>
<keyword evidence="2" id="KW-0811">Translocation</keyword>
<name>A0A381V279_9ZZZZ</name>
<dbReference type="InterPro" id="IPR011115">
    <property type="entry name" value="SecA_DEAD"/>
</dbReference>
<organism evidence="4">
    <name type="scientific">marine metagenome</name>
    <dbReference type="NCBI Taxonomy" id="408172"/>
    <lineage>
        <taxon>unclassified sequences</taxon>
        <taxon>metagenomes</taxon>
        <taxon>ecological metagenomes</taxon>
    </lineage>
</organism>
<dbReference type="PANTHER" id="PTHR30612">
    <property type="entry name" value="SECA INNER MEMBRANE COMPONENT OF SEC PROTEIN SECRETION SYSTEM"/>
    <property type="match status" value="1"/>
</dbReference>
<dbReference type="Pfam" id="PF07517">
    <property type="entry name" value="SecA_DEAD"/>
    <property type="match status" value="1"/>
</dbReference>
<dbReference type="InterPro" id="IPR014018">
    <property type="entry name" value="SecA_motor_DEAD"/>
</dbReference>
<dbReference type="PROSITE" id="PS51196">
    <property type="entry name" value="SECA_MOTOR_DEAD"/>
    <property type="match status" value="1"/>
</dbReference>
<evidence type="ECO:0000259" key="3">
    <source>
        <dbReference type="PROSITE" id="PS51196"/>
    </source>
</evidence>
<dbReference type="PRINTS" id="PR00906">
    <property type="entry name" value="SECA"/>
</dbReference>
<dbReference type="Gene3D" id="3.40.50.300">
    <property type="entry name" value="P-loop containing nucleotide triphosphate hydrolases"/>
    <property type="match status" value="1"/>
</dbReference>
<dbReference type="GO" id="GO:0043952">
    <property type="term" value="P:protein transport by the Sec complex"/>
    <property type="evidence" value="ECO:0007669"/>
    <property type="project" value="TreeGrafter"/>
</dbReference>
<dbReference type="SUPFAM" id="SSF52540">
    <property type="entry name" value="P-loop containing nucleoside triphosphate hydrolases"/>
    <property type="match status" value="1"/>
</dbReference>
<keyword evidence="1" id="KW-0653">Protein transport</keyword>
<dbReference type="GO" id="GO:0006605">
    <property type="term" value="P:protein targeting"/>
    <property type="evidence" value="ECO:0007669"/>
    <property type="project" value="InterPro"/>
</dbReference>
<accession>A0A381V279</accession>
<dbReference type="PANTHER" id="PTHR30612:SF0">
    <property type="entry name" value="CHLOROPLAST PROTEIN-TRANSPORTING ATPASE"/>
    <property type="match status" value="1"/>
</dbReference>
<evidence type="ECO:0000313" key="4">
    <source>
        <dbReference type="EMBL" id="SVA34455.1"/>
    </source>
</evidence>
<dbReference type="GO" id="GO:0017038">
    <property type="term" value="P:protein import"/>
    <property type="evidence" value="ECO:0007669"/>
    <property type="project" value="InterPro"/>
</dbReference>
<evidence type="ECO:0000256" key="2">
    <source>
        <dbReference type="ARBA" id="ARBA00023010"/>
    </source>
</evidence>
<sequence length="149" mass="17020">MSFLTKIFGSSNQRSLKRMQVYVNNINKLEESYQKLSDSDFLTLKNNLRESNKDNFYELLTHAFAATREASKRTTGLRHFDSQLLGGISLAEGNIAEMKTGEGKTLVATLPAYFNVIRKKKVILVTVNDYLAQRDADWMRPIYEFLGLS</sequence>
<dbReference type="EMBL" id="UINC01007653">
    <property type="protein sequence ID" value="SVA34455.1"/>
    <property type="molecule type" value="Genomic_DNA"/>
</dbReference>
<dbReference type="GO" id="GO:0005829">
    <property type="term" value="C:cytosol"/>
    <property type="evidence" value="ECO:0007669"/>
    <property type="project" value="TreeGrafter"/>
</dbReference>
<dbReference type="GO" id="GO:0031522">
    <property type="term" value="C:cell envelope Sec protein transport complex"/>
    <property type="evidence" value="ECO:0007669"/>
    <property type="project" value="TreeGrafter"/>
</dbReference>